<dbReference type="PANTHER" id="PTHR35603:SF2">
    <property type="entry name" value="OUTER MEMBRANE LIPOPROTEIN"/>
    <property type="match status" value="1"/>
</dbReference>
<feature type="chain" id="PRO_5020976499" evidence="3">
    <location>
        <begin position="27"/>
        <end position="162"/>
    </location>
</feature>
<dbReference type="AlphaFoldDB" id="A0A4R1F2G5"/>
<reference evidence="5 6" key="1">
    <citation type="submission" date="2019-03" db="EMBL/GenBank/DDBJ databases">
        <title>Genomic Encyclopedia of Type Strains, Phase IV (KMG-IV): sequencing the most valuable type-strain genomes for metagenomic binning, comparative biology and taxonomic classification.</title>
        <authorList>
            <person name="Goeker M."/>
        </authorList>
    </citation>
    <scope>NUCLEOTIDE SEQUENCE [LARGE SCALE GENOMIC DNA]</scope>
    <source>
        <strain evidence="5 6">DSM 24830</strain>
    </source>
</reference>
<dbReference type="PIRSF" id="PIRSF002721">
    <property type="entry name" value="Surface_antigen_Rickettsia"/>
    <property type="match status" value="1"/>
</dbReference>
<dbReference type="InterPro" id="IPR051407">
    <property type="entry name" value="Bact_OM_lipoprot/Surf_antigen"/>
</dbReference>
<dbReference type="InterPro" id="IPR008816">
    <property type="entry name" value="Gly_zipper_2TM_dom"/>
</dbReference>
<dbReference type="Proteomes" id="UP000294887">
    <property type="component" value="Unassembled WGS sequence"/>
</dbReference>
<evidence type="ECO:0000313" key="6">
    <source>
        <dbReference type="Proteomes" id="UP000294887"/>
    </source>
</evidence>
<keyword evidence="6" id="KW-1185">Reference proteome</keyword>
<protein>
    <submittedName>
        <fullName evidence="5">Surface antigen</fullName>
    </submittedName>
</protein>
<gene>
    <name evidence="5" type="ORF">EV695_2132</name>
</gene>
<keyword evidence="2" id="KW-0472">Membrane</keyword>
<sequence length="162" mass="17062">MKKYLDITMKKTFLMTSVLVASIAAAGCTGNGAPNEQAGIIIGSVLGGVAGNQIGKGHGRTVATIVGTLVGSQIGGSIGRSMDDTDRLKIAHSLETVRTGVPTTWNNPDTHNHYSVVPTRTYTVNSAQPCREYTVDAIIGGKKEKIYGRACRQADGSWKVQG</sequence>
<feature type="domain" description="Glycine zipper 2TM" evidence="4">
    <location>
        <begin position="39"/>
        <end position="79"/>
    </location>
</feature>
<evidence type="ECO:0000256" key="1">
    <source>
        <dbReference type="ARBA" id="ARBA00004370"/>
    </source>
</evidence>
<keyword evidence="3" id="KW-0732">Signal</keyword>
<dbReference type="Pfam" id="PF05433">
    <property type="entry name" value="Rick_17kDa_Anti"/>
    <property type="match status" value="1"/>
</dbReference>
<evidence type="ECO:0000256" key="3">
    <source>
        <dbReference type="SAM" id="SignalP"/>
    </source>
</evidence>
<dbReference type="GO" id="GO:0019867">
    <property type="term" value="C:outer membrane"/>
    <property type="evidence" value="ECO:0007669"/>
    <property type="project" value="InterPro"/>
</dbReference>
<dbReference type="PANTHER" id="PTHR35603">
    <property type="match status" value="1"/>
</dbReference>
<dbReference type="EMBL" id="SMFQ01000003">
    <property type="protein sequence ID" value="TCJ87620.1"/>
    <property type="molecule type" value="Genomic_DNA"/>
</dbReference>
<accession>A0A4R1F2G5</accession>
<feature type="signal peptide" evidence="3">
    <location>
        <begin position="1"/>
        <end position="26"/>
    </location>
</feature>
<organism evidence="5 6">
    <name type="scientific">Cocleimonas flava</name>
    <dbReference type="NCBI Taxonomy" id="634765"/>
    <lineage>
        <taxon>Bacteria</taxon>
        <taxon>Pseudomonadati</taxon>
        <taxon>Pseudomonadota</taxon>
        <taxon>Gammaproteobacteria</taxon>
        <taxon>Thiotrichales</taxon>
        <taxon>Thiotrichaceae</taxon>
        <taxon>Cocleimonas</taxon>
    </lineage>
</organism>
<proteinExistence type="predicted"/>
<comment type="caution">
    <text evidence="5">The sequence shown here is derived from an EMBL/GenBank/DDBJ whole genome shotgun (WGS) entry which is preliminary data.</text>
</comment>
<evidence type="ECO:0000256" key="2">
    <source>
        <dbReference type="ARBA" id="ARBA00023136"/>
    </source>
</evidence>
<name>A0A4R1F2G5_9GAMM</name>
<evidence type="ECO:0000259" key="4">
    <source>
        <dbReference type="Pfam" id="PF05433"/>
    </source>
</evidence>
<dbReference type="InterPro" id="IPR016364">
    <property type="entry name" value="Surface_antigen_Rickettsia"/>
</dbReference>
<comment type="subcellular location">
    <subcellularLocation>
        <location evidence="1">Membrane</location>
    </subcellularLocation>
</comment>
<evidence type="ECO:0000313" key="5">
    <source>
        <dbReference type="EMBL" id="TCJ87620.1"/>
    </source>
</evidence>
<dbReference type="PROSITE" id="PS51257">
    <property type="entry name" value="PROKAR_LIPOPROTEIN"/>
    <property type="match status" value="1"/>
</dbReference>